<name>A0A9J5WPH0_SOLCO</name>
<feature type="domain" description="DUF4283" evidence="1">
    <location>
        <begin position="73"/>
        <end position="116"/>
    </location>
</feature>
<keyword evidence="3" id="KW-1185">Reference proteome</keyword>
<dbReference type="PANTHER" id="PTHR31286">
    <property type="entry name" value="GLYCINE-RICH CELL WALL STRUCTURAL PROTEIN 1.8-LIKE"/>
    <property type="match status" value="1"/>
</dbReference>
<dbReference type="InterPro" id="IPR025558">
    <property type="entry name" value="DUF4283"/>
</dbReference>
<reference evidence="2 3" key="1">
    <citation type="submission" date="2020-09" db="EMBL/GenBank/DDBJ databases">
        <title>De no assembly of potato wild relative species, Solanum commersonii.</title>
        <authorList>
            <person name="Cho K."/>
        </authorList>
    </citation>
    <scope>NUCLEOTIDE SEQUENCE [LARGE SCALE GENOMIC DNA]</scope>
    <source>
        <strain evidence="2">LZ3.2</strain>
        <tissue evidence="2">Leaf</tissue>
    </source>
</reference>
<gene>
    <name evidence="2" type="ORF">H5410_057210</name>
</gene>
<dbReference type="InterPro" id="IPR040256">
    <property type="entry name" value="At4g02000-like"/>
</dbReference>
<dbReference type="Pfam" id="PF14111">
    <property type="entry name" value="DUF4283"/>
    <property type="match status" value="1"/>
</dbReference>
<dbReference type="Proteomes" id="UP000824120">
    <property type="component" value="Chromosome 11"/>
</dbReference>
<evidence type="ECO:0000313" key="3">
    <source>
        <dbReference type="Proteomes" id="UP000824120"/>
    </source>
</evidence>
<dbReference type="AlphaFoldDB" id="A0A9J5WPH0"/>
<comment type="caution">
    <text evidence="2">The sequence shown here is derived from an EMBL/GenBank/DDBJ whole genome shotgun (WGS) entry which is preliminary data.</text>
</comment>
<dbReference type="EMBL" id="JACXVP010000011">
    <property type="protein sequence ID" value="KAG5577076.1"/>
    <property type="molecule type" value="Genomic_DNA"/>
</dbReference>
<proteinExistence type="predicted"/>
<dbReference type="PANTHER" id="PTHR31286:SF179">
    <property type="entry name" value="RNASE H TYPE-1 DOMAIN-CONTAINING PROTEIN"/>
    <property type="match status" value="1"/>
</dbReference>
<accession>A0A9J5WPH0</accession>
<evidence type="ECO:0000313" key="2">
    <source>
        <dbReference type="EMBL" id="KAG5577076.1"/>
    </source>
</evidence>
<sequence>MAMTAVGQPPPLEVEPTLHILSNTGQPQQSFFANTIKPNKPVHKPIPMKQITYLHGEPRVIREEDEVDQMIVNEDLQYAVIGKFSYGWQEIQDLRRLILKQCKLKGEMMALLLKKGSIHAIDGKYPDKISDSDKEKIEGDALSVIQRSLTPNILCENTECWGYHKNGHFERECPMSKSKEKEETSIAIAWISFPSLPPNFYGKEAIFSLTAVVGKPLQVDMATRNKTRPSCARVKVEVDLLGEFPRRINIGMRMKT</sequence>
<evidence type="ECO:0000259" key="1">
    <source>
        <dbReference type="Pfam" id="PF14111"/>
    </source>
</evidence>
<dbReference type="OrthoDB" id="1434682at2759"/>
<protein>
    <recommendedName>
        <fullName evidence="1">DUF4283 domain-containing protein</fullName>
    </recommendedName>
</protein>
<organism evidence="2 3">
    <name type="scientific">Solanum commersonii</name>
    <name type="common">Commerson's wild potato</name>
    <name type="synonym">Commerson's nightshade</name>
    <dbReference type="NCBI Taxonomy" id="4109"/>
    <lineage>
        <taxon>Eukaryota</taxon>
        <taxon>Viridiplantae</taxon>
        <taxon>Streptophyta</taxon>
        <taxon>Embryophyta</taxon>
        <taxon>Tracheophyta</taxon>
        <taxon>Spermatophyta</taxon>
        <taxon>Magnoliopsida</taxon>
        <taxon>eudicotyledons</taxon>
        <taxon>Gunneridae</taxon>
        <taxon>Pentapetalae</taxon>
        <taxon>asterids</taxon>
        <taxon>lamiids</taxon>
        <taxon>Solanales</taxon>
        <taxon>Solanaceae</taxon>
        <taxon>Solanoideae</taxon>
        <taxon>Solaneae</taxon>
        <taxon>Solanum</taxon>
    </lineage>
</organism>